<dbReference type="InterPro" id="IPR013087">
    <property type="entry name" value="Znf_C2H2_type"/>
</dbReference>
<dbReference type="PROSITE" id="PS50157">
    <property type="entry name" value="ZINC_FINGER_C2H2_2"/>
    <property type="match status" value="1"/>
</dbReference>
<feature type="region of interest" description="Disordered" evidence="2">
    <location>
        <begin position="319"/>
        <end position="354"/>
    </location>
</feature>
<sequence>MGDQQLYKTNHTANSNENLFYPQHQMNSLPSLNHSYGTSVMDAPQVSPLSPQFPQDSRDSIALPVGSKSLGAVDTSRQTSWTHSGSGNHVPLRNNLNNQSSMWSPLGQGESHDGYQYPYSQSSENRSQKITSGVLHKLDSFTQVFANQNLRIQVNNMAQVLHTEPSVADNSSDSALRQLLSQKPAVEQQPVTSSLQRYQPLPQQAHQNFASTQQKQQMQVMQHQQLYYDYQQHLSQMQMHSAFQPGQTHVQQLPSQQLLPQQMQHLQQSQYYPQAQQGHQRLSMQELQQQATRQQQQRQCPVQITQYYQAQPVMQQLQQQQQMQLSIPPYHREPDPKAMHEPHQYSQDPSHPVPLIQLGAVPQYCYQDPHEQYRHLYPQGLLQQQQEQQKQFPSESRAPSMNSHIGLTPPETAEDPTRPELNSGAHRPPLPPSGVHANNKSSQQDSPSTPWPQAQLSDGRLQPLSPEQSGQNRETLPERADAKNKLMCSVCLKEFKSLPALNGHMRSHGGVRASPNFKQDEGEKPPQQPLPKEVDSLAPIVMPVSVPVKLLSPEPSTQPSASTATVKDKPASSVSDDEMPVLVKMTYSPPCSPKVANPCSSSEISRKIPSAVKLEENFKPLQDKKKYRHRPEPLFIPPPSFNFSLSHSGATLYQSQLRSPRVLGDHLLDRTQEPPPYTPPPMLSPVRQGSGLFSSVL</sequence>
<feature type="compositionally biased region" description="Polar residues" evidence="2">
    <location>
        <begin position="436"/>
        <end position="456"/>
    </location>
</feature>
<dbReference type="EMBL" id="KK707600">
    <property type="protein sequence ID" value="KFQ31338.1"/>
    <property type="molecule type" value="Genomic_DNA"/>
</dbReference>
<dbReference type="OrthoDB" id="10258692at2759"/>
<keyword evidence="1" id="KW-0863">Zinc-finger</keyword>
<feature type="compositionally biased region" description="Polar residues" evidence="2">
    <location>
        <begin position="554"/>
        <end position="565"/>
    </location>
</feature>
<dbReference type="Pfam" id="PF13912">
    <property type="entry name" value="zf-C2H2_6"/>
    <property type="match status" value="1"/>
</dbReference>
<keyword evidence="1" id="KW-0862">Zinc</keyword>
<evidence type="ECO:0000256" key="1">
    <source>
        <dbReference type="PROSITE-ProRule" id="PRU00042"/>
    </source>
</evidence>
<evidence type="ECO:0000256" key="2">
    <source>
        <dbReference type="SAM" id="MobiDB-lite"/>
    </source>
</evidence>
<evidence type="ECO:0000259" key="3">
    <source>
        <dbReference type="PROSITE" id="PS50157"/>
    </source>
</evidence>
<feature type="compositionally biased region" description="Basic and acidic residues" evidence="2">
    <location>
        <begin position="330"/>
        <end position="343"/>
    </location>
</feature>
<gene>
    <name evidence="4" type="ORF">N331_09934</name>
</gene>
<feature type="non-terminal residue" evidence="4">
    <location>
        <position position="697"/>
    </location>
</feature>
<feature type="region of interest" description="Disordered" evidence="2">
    <location>
        <begin position="667"/>
        <end position="697"/>
    </location>
</feature>
<feature type="region of interest" description="Disordered" evidence="2">
    <location>
        <begin position="551"/>
        <end position="576"/>
    </location>
</feature>
<keyword evidence="5" id="KW-1185">Reference proteome</keyword>
<dbReference type="PROSITE" id="PS00028">
    <property type="entry name" value="ZINC_FINGER_C2H2_1"/>
    <property type="match status" value="1"/>
</dbReference>
<organism evidence="4 5">
    <name type="scientific">Merops nubicus</name>
    <name type="common">Northern carmine bee-eater</name>
    <dbReference type="NCBI Taxonomy" id="57421"/>
    <lineage>
        <taxon>Eukaryota</taxon>
        <taxon>Metazoa</taxon>
        <taxon>Chordata</taxon>
        <taxon>Craniata</taxon>
        <taxon>Vertebrata</taxon>
        <taxon>Euteleostomi</taxon>
        <taxon>Archelosauria</taxon>
        <taxon>Archosauria</taxon>
        <taxon>Dinosauria</taxon>
        <taxon>Saurischia</taxon>
        <taxon>Theropoda</taxon>
        <taxon>Coelurosauria</taxon>
        <taxon>Aves</taxon>
        <taxon>Neognathae</taxon>
        <taxon>Neoaves</taxon>
        <taxon>Telluraves</taxon>
        <taxon>Coraciimorphae</taxon>
        <taxon>Coraciiformes</taxon>
        <taxon>Meropidae</taxon>
        <taxon>Merops</taxon>
    </lineage>
</organism>
<dbReference type="Proteomes" id="UP000052967">
    <property type="component" value="Unassembled WGS sequence"/>
</dbReference>
<feature type="compositionally biased region" description="Pro residues" evidence="2">
    <location>
        <begin position="673"/>
        <end position="683"/>
    </location>
</feature>
<proteinExistence type="predicted"/>
<feature type="region of interest" description="Disordered" evidence="2">
    <location>
        <begin position="501"/>
        <end position="532"/>
    </location>
</feature>
<keyword evidence="1" id="KW-0479">Metal-binding</keyword>
<reference evidence="4 5" key="1">
    <citation type="submission" date="2014-04" db="EMBL/GenBank/DDBJ databases">
        <title>Genome evolution of avian class.</title>
        <authorList>
            <person name="Zhang G."/>
            <person name="Li C."/>
        </authorList>
    </citation>
    <scope>NUCLEOTIDE SEQUENCE [LARGE SCALE GENOMIC DNA]</scope>
    <source>
        <strain evidence="4">BGI_N331</strain>
    </source>
</reference>
<name>A0A091QVX1_MERNU</name>
<feature type="domain" description="C2H2-type" evidence="3">
    <location>
        <begin position="486"/>
        <end position="513"/>
    </location>
</feature>
<dbReference type="AlphaFoldDB" id="A0A091QVX1"/>
<feature type="region of interest" description="Disordered" evidence="2">
    <location>
        <begin position="73"/>
        <end position="124"/>
    </location>
</feature>
<feature type="compositionally biased region" description="Polar residues" evidence="2">
    <location>
        <begin position="392"/>
        <end position="405"/>
    </location>
</feature>
<feature type="compositionally biased region" description="Polar residues" evidence="2">
    <location>
        <begin position="75"/>
        <end position="87"/>
    </location>
</feature>
<feature type="compositionally biased region" description="Polar residues" evidence="2">
    <location>
        <begin position="94"/>
        <end position="103"/>
    </location>
</feature>
<protein>
    <submittedName>
        <fullName evidence="4">Transcriptional-regulating factor 1</fullName>
    </submittedName>
</protein>
<dbReference type="SMART" id="SM00355">
    <property type="entry name" value="ZnF_C2H2"/>
    <property type="match status" value="1"/>
</dbReference>
<accession>A0A091QVX1</accession>
<evidence type="ECO:0000313" key="4">
    <source>
        <dbReference type="EMBL" id="KFQ31338.1"/>
    </source>
</evidence>
<dbReference type="GO" id="GO:0008270">
    <property type="term" value="F:zinc ion binding"/>
    <property type="evidence" value="ECO:0007669"/>
    <property type="project" value="UniProtKB-KW"/>
</dbReference>
<feature type="region of interest" description="Disordered" evidence="2">
    <location>
        <begin position="383"/>
        <end position="480"/>
    </location>
</feature>
<evidence type="ECO:0000313" key="5">
    <source>
        <dbReference type="Proteomes" id="UP000052967"/>
    </source>
</evidence>
<feature type="compositionally biased region" description="Polar residues" evidence="2">
    <location>
        <begin position="465"/>
        <end position="474"/>
    </location>
</feature>
<dbReference type="KEGG" id="mnb:103774599"/>